<evidence type="ECO:0000313" key="2">
    <source>
        <dbReference type="EMBL" id="PAS92591.1"/>
    </source>
</evidence>
<dbReference type="OrthoDB" id="8560701at2"/>
<name>A0A272ER67_9RHOO</name>
<sequence>MSRSRRKLYSLGLGALDMTLLDVERKRLQPTLPLAEYLPGAGAPASADWGPAISAVLAQAHKTQDSGDLMLTVSDAWARYWMLSVPEGIGSLEELRALARARFEALFGTPADGWTLMAEWRTRGQVLVCALPERLLAACETLGEEGVWRVVSVQPHAIRLMNSHRARIPDDAWVCCFGAQGMLALLLQGGAVQYVRRFRYQRVPEADELMDMLDGEILRAGTDTPMKLCALGILPEVAHGTRIRDMKLVLPQGDDMQAFRPGMSAESVMLARVRGGLA</sequence>
<dbReference type="EMBL" id="NMRN01000034">
    <property type="protein sequence ID" value="PAS92591.1"/>
    <property type="molecule type" value="Genomic_DNA"/>
</dbReference>
<dbReference type="EMBL" id="MDUX01000038">
    <property type="protein sequence ID" value="KAF7598753.1"/>
    <property type="molecule type" value="Genomic_DNA"/>
</dbReference>
<proteinExistence type="predicted"/>
<accession>A0A272ER67</accession>
<gene>
    <name evidence="1" type="ORF">BGI27_11485</name>
    <name evidence="2" type="ORF">CGU29_10915</name>
</gene>
<evidence type="ECO:0000313" key="3">
    <source>
        <dbReference type="Proteomes" id="UP000216107"/>
    </source>
</evidence>
<reference evidence="2 3" key="2">
    <citation type="submission" date="2017-07" db="EMBL/GenBank/DDBJ databases">
        <title>Candidatus Dactylopiibacterium carminicum, a nitrogen-fixing symbiont of the cochineal insect Dactylopius coccus and Dactylopius opuntiae (Hemiptera: Coccoidea: Dactylopiidae).</title>
        <authorList>
            <person name="Vera A."/>
        </authorList>
    </citation>
    <scope>NUCLEOTIDE SEQUENCE [LARGE SCALE GENOMIC DNA]</scope>
    <source>
        <strain evidence="2 3">NFDCM</strain>
    </source>
</reference>
<dbReference type="Proteomes" id="UP000623509">
    <property type="component" value="Unassembled WGS sequence"/>
</dbReference>
<protein>
    <submittedName>
        <fullName evidence="2">Uncharacterized protein</fullName>
    </submittedName>
</protein>
<dbReference type="AlphaFoldDB" id="A0A272ER67"/>
<dbReference type="Proteomes" id="UP000216107">
    <property type="component" value="Unassembled WGS sequence"/>
</dbReference>
<evidence type="ECO:0000313" key="1">
    <source>
        <dbReference type="EMBL" id="KAF7598753.1"/>
    </source>
</evidence>
<organism evidence="2 3">
    <name type="scientific">Candidatus Dactylopiibacterium carminicum</name>
    <dbReference type="NCBI Taxonomy" id="857335"/>
    <lineage>
        <taxon>Bacteria</taxon>
        <taxon>Pseudomonadati</taxon>
        <taxon>Pseudomonadota</taxon>
        <taxon>Betaproteobacteria</taxon>
        <taxon>Rhodocyclales</taxon>
        <taxon>Rhodocyclaceae</taxon>
        <taxon>Candidatus Dactylopiibacterium</taxon>
    </lineage>
</organism>
<dbReference type="RefSeq" id="WP_095525024.1">
    <property type="nucleotide sequence ID" value="NZ_MDUX01000038.1"/>
</dbReference>
<reference evidence="1 4" key="1">
    <citation type="submission" date="2016-08" db="EMBL/GenBank/DDBJ databases">
        <title>Candidatus Dactylopiibacterium carminicum genome sequence.</title>
        <authorList>
            <person name="Ramirez-Puebla S.T."/>
            <person name="Ormeno-Orrillo E."/>
            <person name="Vera-Ponce De Leon A."/>
            <person name="Luis L."/>
            <person name="Sanchez-Flores A."/>
            <person name="Monica R."/>
            <person name="Martinez-Romero E."/>
        </authorList>
    </citation>
    <scope>NUCLEOTIDE SEQUENCE [LARGE SCALE GENOMIC DNA]</scope>
    <source>
        <strain evidence="1">END1</strain>
    </source>
</reference>
<evidence type="ECO:0000313" key="4">
    <source>
        <dbReference type="Proteomes" id="UP000623509"/>
    </source>
</evidence>
<comment type="caution">
    <text evidence="2">The sequence shown here is derived from an EMBL/GenBank/DDBJ whole genome shotgun (WGS) entry which is preliminary data.</text>
</comment>
<keyword evidence="4" id="KW-1185">Reference proteome</keyword>